<dbReference type="STRING" id="290052.ASU35_04540"/>
<dbReference type="Gene3D" id="3.50.50.100">
    <property type="match status" value="1"/>
</dbReference>
<evidence type="ECO:0000256" key="7">
    <source>
        <dbReference type="ARBA" id="ARBA00047599"/>
    </source>
</evidence>
<sequence>MKNIVIIGAGYSGILTAKKLEKRLRKQKKLDEVAITIIDRNPFHTMLTELHEVAANRVEEDSIRISLKKVFAGRKVNVVLDTVNSIDFESKRVVGGEAEYGYDYLVVAAGSKPTYFGTPGVEEYSYKLWSYEDAVILKDRIHDLFRRAACEPNQEEKKKLLTFYVVGAGFTGVEMIGELAEYVPILCEQYEIAPKDVTMVDVDMLPRSVPILPEKLSNKVEHRLHKMGVETRFGVGVVGVGEDYIELKKGEEVTRHTAGTVIWTAGIESADIAASTGNELETAARGRIKTDKYLRSTKREDVYVVGDNVLYVPEGEEKPVPQMVENAEQSAEVAAHNIIASVTGQGQLEEYKPAFHGVMVCVGGRYGVARVGLPNHMLNLPSFFAMFAKHFINVVYFIQVLGWNKIFSYVKHEFFTIRHCRSFLGGHFSNRTPSFLLVPLRVWLGAVWVFEGVMKIVEGWFDAPKLTGFFGGASGWYDSILNGIQAATGAVADAAASASGTAEAVVDAAASVSGAADAVAASIGTKIFDFNIFSWVEFIFVSGKDLASSTLSDLAFKLDIPLMNWFVDNVVLSSDGMQMFMQIMIVVMEILIGLALIGGLFTTPASAASLVLQFMFVCTTGLYLNTFWMIFAGIAVLIGGGRTLGLDYYFLPWLKKQWKKVGFVKRWYLYND</sequence>
<gene>
    <name evidence="10" type="ORF">ASU35_04540</name>
</gene>
<keyword evidence="5" id="KW-0560">Oxidoreductase</keyword>
<evidence type="ECO:0000256" key="2">
    <source>
        <dbReference type="ARBA" id="ARBA00012637"/>
    </source>
</evidence>
<dbReference type="PANTHER" id="PTHR43706">
    <property type="entry name" value="NADH DEHYDROGENASE"/>
    <property type="match status" value="1"/>
</dbReference>
<dbReference type="SUPFAM" id="SSF51905">
    <property type="entry name" value="FAD/NAD(P)-binding domain"/>
    <property type="match status" value="2"/>
</dbReference>
<dbReference type="OrthoDB" id="9781621at2"/>
<dbReference type="InterPro" id="IPR036188">
    <property type="entry name" value="FAD/NAD-bd_sf"/>
</dbReference>
<evidence type="ECO:0000256" key="8">
    <source>
        <dbReference type="SAM" id="Phobius"/>
    </source>
</evidence>
<dbReference type="RefSeq" id="WP_058354264.1">
    <property type="nucleotide sequence ID" value="NZ_CABMMD010000219.1"/>
</dbReference>
<name>A0A0V8QAG7_9FIRM</name>
<dbReference type="InterPro" id="IPR023753">
    <property type="entry name" value="FAD/NAD-binding_dom"/>
</dbReference>
<evidence type="ECO:0000313" key="10">
    <source>
        <dbReference type="EMBL" id="KSV57452.1"/>
    </source>
</evidence>
<accession>A0A0V8QAG7</accession>
<keyword evidence="8" id="KW-1133">Transmembrane helix</keyword>
<dbReference type="Proteomes" id="UP000054874">
    <property type="component" value="Unassembled WGS sequence"/>
</dbReference>
<dbReference type="Pfam" id="PF07992">
    <property type="entry name" value="Pyr_redox_2"/>
    <property type="match status" value="1"/>
</dbReference>
<proteinExistence type="inferred from homology"/>
<evidence type="ECO:0000256" key="3">
    <source>
        <dbReference type="ARBA" id="ARBA00022630"/>
    </source>
</evidence>
<feature type="domain" description="FAD/NAD(P)-binding" evidence="9">
    <location>
        <begin position="3"/>
        <end position="331"/>
    </location>
</feature>
<keyword evidence="6" id="KW-0520">NAD</keyword>
<evidence type="ECO:0000256" key="6">
    <source>
        <dbReference type="ARBA" id="ARBA00023027"/>
    </source>
</evidence>
<evidence type="ECO:0000313" key="11">
    <source>
        <dbReference type="Proteomes" id="UP000054874"/>
    </source>
</evidence>
<feature type="transmembrane region" description="Helical" evidence="8">
    <location>
        <begin position="630"/>
        <end position="651"/>
    </location>
</feature>
<organism evidence="10 11">
    <name type="scientific">Acetivibrio ethanolgignens</name>
    <dbReference type="NCBI Taxonomy" id="290052"/>
    <lineage>
        <taxon>Bacteria</taxon>
        <taxon>Bacillati</taxon>
        <taxon>Bacillota</taxon>
        <taxon>Clostridia</taxon>
        <taxon>Eubacteriales</taxon>
        <taxon>Oscillospiraceae</taxon>
        <taxon>Acetivibrio</taxon>
    </lineage>
</organism>
<evidence type="ECO:0000256" key="5">
    <source>
        <dbReference type="ARBA" id="ARBA00023002"/>
    </source>
</evidence>
<dbReference type="PANTHER" id="PTHR43706:SF47">
    <property type="entry name" value="EXTERNAL NADH-UBIQUINONE OXIDOREDUCTASE 1, MITOCHONDRIAL-RELATED"/>
    <property type="match status" value="1"/>
</dbReference>
<keyword evidence="8" id="KW-0472">Membrane</keyword>
<dbReference type="InterPro" id="IPR045024">
    <property type="entry name" value="NDH-2"/>
</dbReference>
<protein>
    <recommendedName>
        <fullName evidence="2">NADH:ubiquinone reductase (non-electrogenic)</fullName>
        <ecNumber evidence="2">1.6.5.9</ecNumber>
    </recommendedName>
</protein>
<evidence type="ECO:0000256" key="4">
    <source>
        <dbReference type="ARBA" id="ARBA00022827"/>
    </source>
</evidence>
<keyword evidence="8" id="KW-0812">Transmembrane</keyword>
<evidence type="ECO:0000256" key="1">
    <source>
        <dbReference type="ARBA" id="ARBA00005272"/>
    </source>
</evidence>
<keyword evidence="4" id="KW-0274">FAD</keyword>
<keyword evidence="11" id="KW-1185">Reference proteome</keyword>
<dbReference type="PRINTS" id="PR00368">
    <property type="entry name" value="FADPNR"/>
</dbReference>
<evidence type="ECO:0000259" key="9">
    <source>
        <dbReference type="Pfam" id="PF07992"/>
    </source>
</evidence>
<keyword evidence="3" id="KW-0285">Flavoprotein</keyword>
<reference evidence="10 11" key="1">
    <citation type="submission" date="2015-11" db="EMBL/GenBank/DDBJ databases">
        <title>Butyribacter intestini gen. nov., sp. nov., a butyric acid-producing bacterium of the family Lachnospiraceae isolated from the human faeces.</title>
        <authorList>
            <person name="Zou Y."/>
            <person name="Xue W."/>
            <person name="Luo G."/>
            <person name="Lv M."/>
        </authorList>
    </citation>
    <scope>NUCLEOTIDE SEQUENCE [LARGE SCALE GENOMIC DNA]</scope>
    <source>
        <strain evidence="10 11">ACET-33324</strain>
    </source>
</reference>
<dbReference type="EC" id="1.6.5.9" evidence="2"/>
<dbReference type="GO" id="GO:0050136">
    <property type="term" value="F:NADH dehydrogenase (quinone) (non-electrogenic) activity"/>
    <property type="evidence" value="ECO:0007669"/>
    <property type="project" value="UniProtKB-EC"/>
</dbReference>
<comment type="catalytic activity">
    <reaction evidence="7">
        <text>a quinone + NADH + H(+) = a quinol + NAD(+)</text>
        <dbReference type="Rhea" id="RHEA:46160"/>
        <dbReference type="ChEBI" id="CHEBI:15378"/>
        <dbReference type="ChEBI" id="CHEBI:24646"/>
        <dbReference type="ChEBI" id="CHEBI:57540"/>
        <dbReference type="ChEBI" id="CHEBI:57945"/>
        <dbReference type="ChEBI" id="CHEBI:132124"/>
        <dbReference type="EC" id="1.6.5.9"/>
    </reaction>
</comment>
<comment type="similarity">
    <text evidence="1">Belongs to the NADH dehydrogenase family.</text>
</comment>
<dbReference type="EMBL" id="LNAM01000219">
    <property type="protein sequence ID" value="KSV57452.1"/>
    <property type="molecule type" value="Genomic_DNA"/>
</dbReference>
<comment type="caution">
    <text evidence="10">The sequence shown here is derived from an EMBL/GenBank/DDBJ whole genome shotgun (WGS) entry which is preliminary data.</text>
</comment>
<dbReference type="AlphaFoldDB" id="A0A0V8QAG7"/>